<dbReference type="InterPro" id="IPR005804">
    <property type="entry name" value="FA_desaturase_dom"/>
</dbReference>
<evidence type="ECO:0000313" key="2">
    <source>
        <dbReference type="EMBL" id="MDT0310464.1"/>
    </source>
</evidence>
<feature type="domain" description="Fatty acid desaturase" evidence="1">
    <location>
        <begin position="74"/>
        <end position="306"/>
    </location>
</feature>
<evidence type="ECO:0000259" key="1">
    <source>
        <dbReference type="Pfam" id="PF00487"/>
    </source>
</evidence>
<name>A0ABU2LFV1_9ACTN</name>
<organism evidence="2 3">
    <name type="scientific">Streptomyces boetiae</name>
    <dbReference type="NCBI Taxonomy" id="3075541"/>
    <lineage>
        <taxon>Bacteria</taxon>
        <taxon>Bacillati</taxon>
        <taxon>Actinomycetota</taxon>
        <taxon>Actinomycetes</taxon>
        <taxon>Kitasatosporales</taxon>
        <taxon>Streptomycetaceae</taxon>
        <taxon>Streptomyces</taxon>
    </lineage>
</organism>
<evidence type="ECO:0000313" key="3">
    <source>
        <dbReference type="Proteomes" id="UP001183388"/>
    </source>
</evidence>
<reference evidence="3" key="1">
    <citation type="submission" date="2023-07" db="EMBL/GenBank/DDBJ databases">
        <title>30 novel species of actinomycetes from the DSMZ collection.</title>
        <authorList>
            <person name="Nouioui I."/>
        </authorList>
    </citation>
    <scope>NUCLEOTIDE SEQUENCE [LARGE SCALE GENOMIC DNA]</scope>
    <source>
        <strain evidence="3">DSM 44917</strain>
    </source>
</reference>
<dbReference type="EMBL" id="JAVREN010000073">
    <property type="protein sequence ID" value="MDT0310464.1"/>
    <property type="molecule type" value="Genomic_DNA"/>
</dbReference>
<dbReference type="Proteomes" id="UP001183388">
    <property type="component" value="Unassembled WGS sequence"/>
</dbReference>
<dbReference type="GO" id="GO:0016491">
    <property type="term" value="F:oxidoreductase activity"/>
    <property type="evidence" value="ECO:0007669"/>
    <property type="project" value="UniProtKB-KW"/>
</dbReference>
<dbReference type="RefSeq" id="WP_311633432.1">
    <property type="nucleotide sequence ID" value="NZ_JAVREN010000073.1"/>
</dbReference>
<accession>A0ABU2LFV1</accession>
<keyword evidence="2" id="KW-0560">Oxidoreductase</keyword>
<sequence>MLLPLAVITAGVALRQIDRVHFSRRRPRAAGADELIALQRTRANNLTPLSLLTGQWVQIAGWWILATHGPLLAATAAVGVAVQFRHLQEISHFAVHGVLARTGHANHLLAETFAHHPLALGPLPERRRRHVREHHPNATLAHDPNLAELRRAGLRPGATGSRYALALIHPLTPRGFHATATGIAASLRGSSAWLRCLAPAAVTAAAYLTGGWTALVCGLLIPRLLLYPQLAWMSLLVEHTWFDPEHRTGSPAHVEAGRCLRLYPRSRALAALAATTWLPYGDLHHYAHSAHPSVRWNYLPALEAHLTPPHFTPDGLLIGTATVARRHHRALTPPPTRQPSTPTPF</sequence>
<keyword evidence="3" id="KW-1185">Reference proteome</keyword>
<proteinExistence type="predicted"/>
<dbReference type="EC" id="1.14.19.-" evidence="2"/>
<gene>
    <name evidence="2" type="ORF">RM780_26460</name>
</gene>
<comment type="caution">
    <text evidence="2">The sequence shown here is derived from an EMBL/GenBank/DDBJ whole genome shotgun (WGS) entry which is preliminary data.</text>
</comment>
<dbReference type="Pfam" id="PF00487">
    <property type="entry name" value="FA_desaturase"/>
    <property type="match status" value="1"/>
</dbReference>
<protein>
    <submittedName>
        <fullName evidence="2">Fatty acid desaturase</fullName>
        <ecNumber evidence="2">1.14.19.-</ecNumber>
    </submittedName>
</protein>